<reference evidence="4" key="1">
    <citation type="journal article" date="2019" name="Int. J. Syst. Evol. Microbiol.">
        <title>The Global Catalogue of Microorganisms (GCM) 10K type strain sequencing project: providing services to taxonomists for standard genome sequencing and annotation.</title>
        <authorList>
            <consortium name="The Broad Institute Genomics Platform"/>
            <consortium name="The Broad Institute Genome Sequencing Center for Infectious Disease"/>
            <person name="Wu L."/>
            <person name="Ma J."/>
        </authorList>
    </citation>
    <scope>NUCLEOTIDE SEQUENCE [LARGE SCALE GENOMIC DNA]</scope>
    <source>
        <strain evidence="4">KCTC 42211</strain>
    </source>
</reference>
<sequence>MAKPNPQLEAALAQFAAQPGTTPDQEAQLRAALTADADRLARLNQDAALGRVTGYALEAAGNATAIGRYDKPTGLVFLPVASFQAGGNAPSDDLRSVIGLQSMSVDFAHQSYRDLANRSHVVSTDMLDNLQSTLNGSPVLAGQAKAAVRQGHLERFAILDPAMSAGATYDGRDTAKAMNLPAHVLQTGSAGSPQGRYDARDLTFVMGHELQHGVNHQAKAEATRAFLANIQQQAGVRSPVHDYTDELDAYIQAGREDEAKAEIAGWNALLSRERQGNPGINGLDLMFNTNNDRIRDFVTFDPVTNRALPNPGLTFNPDGTLSQTPANVAAMGRHYFDRPSPNYTQPGQRSVGIGEHRDLAGNPRPTADYTNYYGAWAWERILAAEDRAGVRHRGGAPRIAADMAGLGLKEDLIEMEGLDLGRNRARRPYYDSSTTPASLHHFDHTQDGSVHPTHDHQHVPVAPASARRGPDDAGHPDHAMLEQIRTGVRDIDARLGKPHDAMSERISRSLLAACKGHRQAPPAAGTATTAEVLVRVDHVVLGTTGNIFAVQGRLDDPAHKRVAVRVEDAIRTPVEQSDERLQSASRAAEQAQSEARSPVHDLDGAVRASHPISM</sequence>
<keyword evidence="4" id="KW-1185">Reference proteome</keyword>
<comment type="caution">
    <text evidence="3">The sequence shown here is derived from an EMBL/GenBank/DDBJ whole genome shotgun (WGS) entry which is preliminary data.</text>
</comment>
<dbReference type="EMBL" id="JBHRYF010000008">
    <property type="protein sequence ID" value="MFC3660444.1"/>
    <property type="molecule type" value="Genomic_DNA"/>
</dbReference>
<evidence type="ECO:0000259" key="2">
    <source>
        <dbReference type="Pfam" id="PF20410"/>
    </source>
</evidence>
<dbReference type="RefSeq" id="WP_386709886.1">
    <property type="nucleotide sequence ID" value="NZ_JBHRYF010000008.1"/>
</dbReference>
<feature type="region of interest" description="Disordered" evidence="1">
    <location>
        <begin position="574"/>
        <end position="614"/>
    </location>
</feature>
<feature type="region of interest" description="Disordered" evidence="1">
    <location>
        <begin position="431"/>
        <end position="457"/>
    </location>
</feature>
<dbReference type="InterPro" id="IPR046519">
    <property type="entry name" value="X-Tfes_XVIPCD"/>
</dbReference>
<evidence type="ECO:0000313" key="3">
    <source>
        <dbReference type="EMBL" id="MFC3660444.1"/>
    </source>
</evidence>
<feature type="domain" description="X-Tfes XVIPCD" evidence="2">
    <location>
        <begin position="471"/>
        <end position="582"/>
    </location>
</feature>
<feature type="compositionally biased region" description="Basic and acidic residues" evidence="1">
    <location>
        <begin position="440"/>
        <end position="457"/>
    </location>
</feature>
<gene>
    <name evidence="3" type="ORF">ACFOM9_10240</name>
</gene>
<proteinExistence type="predicted"/>
<evidence type="ECO:0000313" key="4">
    <source>
        <dbReference type="Proteomes" id="UP001595724"/>
    </source>
</evidence>
<accession>A0ABV7UTY0</accession>
<organism evidence="3 4">
    <name type="scientific">Luteimonas notoginsengisoli</name>
    <dbReference type="NCBI Taxonomy" id="1578200"/>
    <lineage>
        <taxon>Bacteria</taxon>
        <taxon>Pseudomonadati</taxon>
        <taxon>Pseudomonadota</taxon>
        <taxon>Gammaproteobacteria</taxon>
        <taxon>Lysobacterales</taxon>
        <taxon>Lysobacteraceae</taxon>
        <taxon>Luteimonas</taxon>
    </lineage>
</organism>
<name>A0ABV7UTY0_9GAMM</name>
<dbReference type="Proteomes" id="UP001595724">
    <property type="component" value="Unassembled WGS sequence"/>
</dbReference>
<dbReference type="Pfam" id="PF20410">
    <property type="entry name" value="X-Tfes_XVIPCD"/>
    <property type="match status" value="1"/>
</dbReference>
<evidence type="ECO:0000256" key="1">
    <source>
        <dbReference type="SAM" id="MobiDB-lite"/>
    </source>
</evidence>
<feature type="compositionally biased region" description="Low complexity" evidence="1">
    <location>
        <begin position="582"/>
        <end position="596"/>
    </location>
</feature>
<protein>
    <submittedName>
        <fullName evidence="3">XVIPCD domain-containing protein</fullName>
    </submittedName>
</protein>